<dbReference type="GO" id="GO:0016740">
    <property type="term" value="F:transferase activity"/>
    <property type="evidence" value="ECO:0007669"/>
    <property type="project" value="UniProtKB-KW"/>
</dbReference>
<dbReference type="SUPFAM" id="SSF55048">
    <property type="entry name" value="Probable ACP-binding domain of malonyl-CoA ACP transacylase"/>
    <property type="match status" value="1"/>
</dbReference>
<evidence type="ECO:0000313" key="5">
    <source>
        <dbReference type="Proteomes" id="UP000309038"/>
    </source>
</evidence>
<evidence type="ECO:0000256" key="2">
    <source>
        <dbReference type="PROSITE-ProRule" id="PRU01363"/>
    </source>
</evidence>
<sequence>MALEVAIARGKAMSLLEDHNGAMAALSCSPQEAGRIIEGVVAELGPGSIQIGCYNTPGAVTLSGAGEYIDLAVQKAQAAGMFGRRLRTRVPVHSTMMELCKTEYQDLVGEVFARHQVVRPTVATCSTKTGEFVKSMFDADYFWQSTRGPVLFTTALQAVMNSNPNATYVEIGPHPVLSGYISALAGKNAIVTCPMKRSKISGQGIEVQGILETLGELIVAGHSCVDFDAICGVHMEDIAPAAMFPLARKDVPYFAPTAEISRQRQLRNGPLNYPQLHINAKTHPELAQHVIKDEPIMPAAGYLEMVLEFGARQLWNVEFISILPLSSDRPIPIEIKLDGCKWSIHNDGVVIGLSEILDRLKIVNMKDFYRGFSNFAQYGPIYQRVVACYRGFDPYGREEVLVQIRGNDLDIPEIDDYRFHPAILDGAVHIGVHPMLTCYKGGPRYYLPSVFGAVMVHEELLKKPFPKTIFSHYVLVKWTLDTIVYDVTIVNENGTRLMTIDGLEVALHGDHVQVPNNRFEVVHHPSGLSIDPNFRNNTVRAELSRKCKHFPPIWLEYVRGKEMETKAAIVKLDALAPLAIWIVGIAGLDGDASLGFSRSLRKEYPIWTIRTAVFDSSCSLIASFLTDHLPTEFAVAIRESPIQAYL</sequence>
<organism evidence="4 5">
    <name type="scientific">Hermanssonia centrifuga</name>
    <dbReference type="NCBI Taxonomy" id="98765"/>
    <lineage>
        <taxon>Eukaryota</taxon>
        <taxon>Fungi</taxon>
        <taxon>Dikarya</taxon>
        <taxon>Basidiomycota</taxon>
        <taxon>Agaricomycotina</taxon>
        <taxon>Agaricomycetes</taxon>
        <taxon>Polyporales</taxon>
        <taxon>Meruliaceae</taxon>
        <taxon>Hermanssonia</taxon>
    </lineage>
</organism>
<evidence type="ECO:0000259" key="3">
    <source>
        <dbReference type="PROSITE" id="PS52019"/>
    </source>
</evidence>
<dbReference type="InterPro" id="IPR049900">
    <property type="entry name" value="PKS_mFAS_DH"/>
</dbReference>
<dbReference type="InterPro" id="IPR014043">
    <property type="entry name" value="Acyl_transferase_dom"/>
</dbReference>
<gene>
    <name evidence="4" type="ORF">EW026_g198</name>
</gene>
<feature type="region of interest" description="N-terminal hotdog fold" evidence="2">
    <location>
        <begin position="174"/>
        <end position="330"/>
    </location>
</feature>
<evidence type="ECO:0000256" key="1">
    <source>
        <dbReference type="ARBA" id="ARBA00022679"/>
    </source>
</evidence>
<dbReference type="InterPro" id="IPR016035">
    <property type="entry name" value="Acyl_Trfase/lysoPLipase"/>
</dbReference>
<dbReference type="InterPro" id="IPR049552">
    <property type="entry name" value="PKS_DH_N"/>
</dbReference>
<keyword evidence="1" id="KW-0808">Transferase</keyword>
<feature type="active site" description="Proton acceptor; for dehydratase activity" evidence="2">
    <location>
        <position position="222"/>
    </location>
</feature>
<feature type="region of interest" description="C-terminal hotdog fold" evidence="2">
    <location>
        <begin position="358"/>
        <end position="514"/>
    </location>
</feature>
<dbReference type="PANTHER" id="PTHR45681">
    <property type="entry name" value="POLYKETIDE SYNTHASE 44-RELATED"/>
    <property type="match status" value="1"/>
</dbReference>
<dbReference type="Pfam" id="PF14765">
    <property type="entry name" value="PS-DH"/>
    <property type="match status" value="1"/>
</dbReference>
<dbReference type="InterPro" id="IPR049551">
    <property type="entry name" value="PKS_DH_C"/>
</dbReference>
<dbReference type="Pfam" id="PF21089">
    <property type="entry name" value="PKS_DH_N"/>
    <property type="match status" value="1"/>
</dbReference>
<reference evidence="4 5" key="1">
    <citation type="submission" date="2019-02" db="EMBL/GenBank/DDBJ databases">
        <title>Genome sequencing of the rare red list fungi Phlebia centrifuga.</title>
        <authorList>
            <person name="Buettner E."/>
            <person name="Kellner H."/>
        </authorList>
    </citation>
    <scope>NUCLEOTIDE SEQUENCE [LARGE SCALE GENOMIC DNA]</scope>
    <source>
        <strain evidence="4 5">DSM 108282</strain>
    </source>
</reference>
<dbReference type="PROSITE" id="PS52019">
    <property type="entry name" value="PKS_MFAS_DH"/>
    <property type="match status" value="1"/>
</dbReference>
<dbReference type="InterPro" id="IPR042104">
    <property type="entry name" value="PKS_dehydratase_sf"/>
</dbReference>
<name>A0A4S4KW98_9APHY</name>
<dbReference type="Gene3D" id="3.40.366.10">
    <property type="entry name" value="Malonyl-Coenzyme A Acyl Carrier Protein, domain 2"/>
    <property type="match status" value="1"/>
</dbReference>
<accession>A0A4S4KW98</accession>
<dbReference type="SUPFAM" id="SSF52151">
    <property type="entry name" value="FabD/lysophospholipase-like"/>
    <property type="match status" value="1"/>
</dbReference>
<dbReference type="PANTHER" id="PTHR45681:SF6">
    <property type="entry name" value="POLYKETIDE SYNTHASE 37"/>
    <property type="match status" value="1"/>
</dbReference>
<keyword evidence="5" id="KW-1185">Reference proteome</keyword>
<dbReference type="InterPro" id="IPR050444">
    <property type="entry name" value="Polyketide_Synthase"/>
</dbReference>
<evidence type="ECO:0000313" key="4">
    <source>
        <dbReference type="EMBL" id="THH02671.1"/>
    </source>
</evidence>
<protein>
    <recommendedName>
        <fullName evidence="3">PKS/mFAS DH domain-containing protein</fullName>
    </recommendedName>
</protein>
<comment type="caution">
    <text evidence="4">The sequence shown here is derived from an EMBL/GenBank/DDBJ whole genome shotgun (WGS) entry which is preliminary data.</text>
</comment>
<dbReference type="SMART" id="SM00827">
    <property type="entry name" value="PKS_AT"/>
    <property type="match status" value="1"/>
</dbReference>
<dbReference type="Proteomes" id="UP000309038">
    <property type="component" value="Unassembled WGS sequence"/>
</dbReference>
<proteinExistence type="predicted"/>
<feature type="domain" description="PKS/mFAS DH" evidence="3">
    <location>
        <begin position="174"/>
        <end position="514"/>
    </location>
</feature>
<dbReference type="InterPro" id="IPR016036">
    <property type="entry name" value="Malonyl_transacylase_ACP-bd"/>
</dbReference>
<dbReference type="Pfam" id="PF00698">
    <property type="entry name" value="Acyl_transf_1"/>
    <property type="match status" value="1"/>
</dbReference>
<dbReference type="EMBL" id="SGPJ01000003">
    <property type="protein sequence ID" value="THH02671.1"/>
    <property type="molecule type" value="Genomic_DNA"/>
</dbReference>
<dbReference type="AlphaFoldDB" id="A0A4S4KW98"/>
<dbReference type="InterPro" id="IPR001227">
    <property type="entry name" value="Ac_transferase_dom_sf"/>
</dbReference>
<feature type="active site" description="Proton donor; for dehydratase activity" evidence="2">
    <location>
        <position position="425"/>
    </location>
</feature>
<dbReference type="Gene3D" id="3.10.129.110">
    <property type="entry name" value="Polyketide synthase dehydratase"/>
    <property type="match status" value="2"/>
</dbReference>